<proteinExistence type="predicted"/>
<dbReference type="Proteomes" id="UP000050761">
    <property type="component" value="Unassembled WGS sequence"/>
</dbReference>
<dbReference type="GO" id="GO:0031012">
    <property type="term" value="C:extracellular matrix"/>
    <property type="evidence" value="ECO:0007669"/>
    <property type="project" value="InterPro"/>
</dbReference>
<evidence type="ECO:0000313" key="7">
    <source>
        <dbReference type="Proteomes" id="UP000050761"/>
    </source>
</evidence>
<dbReference type="GO" id="GO:0006508">
    <property type="term" value="P:proteolysis"/>
    <property type="evidence" value="ECO:0007669"/>
    <property type="project" value="UniProtKB-KW"/>
</dbReference>
<protein>
    <submittedName>
        <fullName evidence="8">Peptidase_M10 domain-containing protein</fullName>
    </submittedName>
</protein>
<accession>A0A183G900</accession>
<keyword evidence="3" id="KW-0378">Hydrolase</keyword>
<dbReference type="GO" id="GO:0004222">
    <property type="term" value="F:metalloendopeptidase activity"/>
    <property type="evidence" value="ECO:0007669"/>
    <property type="project" value="InterPro"/>
</dbReference>
<keyword evidence="2" id="KW-0479">Metal-binding</keyword>
<keyword evidence="4" id="KW-0862">Zinc</keyword>
<evidence type="ECO:0000256" key="3">
    <source>
        <dbReference type="ARBA" id="ARBA00022801"/>
    </source>
</evidence>
<feature type="signal peptide" evidence="5">
    <location>
        <begin position="1"/>
        <end position="20"/>
    </location>
</feature>
<feature type="domain" description="Peptidase M10 metallopeptidase" evidence="6">
    <location>
        <begin position="33"/>
        <end position="69"/>
    </location>
</feature>
<dbReference type="Pfam" id="PF00413">
    <property type="entry name" value="Peptidase_M10"/>
    <property type="match status" value="1"/>
</dbReference>
<evidence type="ECO:0000256" key="1">
    <source>
        <dbReference type="ARBA" id="ARBA00022670"/>
    </source>
</evidence>
<dbReference type="InterPro" id="IPR001818">
    <property type="entry name" value="Pept_M10_metallopeptidase"/>
</dbReference>
<name>A0A183G900_HELPZ</name>
<dbReference type="InterPro" id="IPR024079">
    <property type="entry name" value="MetalloPept_cat_dom_sf"/>
</dbReference>
<keyword evidence="5" id="KW-0732">Signal</keyword>
<dbReference type="WBParaSite" id="HPBE_0001839001-mRNA-1">
    <property type="protein sequence ID" value="HPBE_0001839001-mRNA-1"/>
    <property type="gene ID" value="HPBE_0001839001"/>
</dbReference>
<reference evidence="8" key="1">
    <citation type="submission" date="2019-09" db="UniProtKB">
        <authorList>
            <consortium name="WormBaseParasite"/>
        </authorList>
    </citation>
    <scope>IDENTIFICATION</scope>
</reference>
<feature type="chain" id="PRO_5008149707" evidence="5">
    <location>
        <begin position="21"/>
        <end position="114"/>
    </location>
</feature>
<evidence type="ECO:0000259" key="6">
    <source>
        <dbReference type="Pfam" id="PF00413"/>
    </source>
</evidence>
<dbReference type="SUPFAM" id="SSF55486">
    <property type="entry name" value="Metalloproteases ('zincins'), catalytic domain"/>
    <property type="match status" value="1"/>
</dbReference>
<dbReference type="Gene3D" id="3.40.390.10">
    <property type="entry name" value="Collagenase (Catalytic Domain)"/>
    <property type="match status" value="1"/>
</dbReference>
<dbReference type="GO" id="GO:0008270">
    <property type="term" value="F:zinc ion binding"/>
    <property type="evidence" value="ECO:0007669"/>
    <property type="project" value="InterPro"/>
</dbReference>
<organism evidence="7 8">
    <name type="scientific">Heligmosomoides polygyrus</name>
    <name type="common">Parasitic roundworm</name>
    <dbReference type="NCBI Taxonomy" id="6339"/>
    <lineage>
        <taxon>Eukaryota</taxon>
        <taxon>Metazoa</taxon>
        <taxon>Ecdysozoa</taxon>
        <taxon>Nematoda</taxon>
        <taxon>Chromadorea</taxon>
        <taxon>Rhabditida</taxon>
        <taxon>Rhabditina</taxon>
        <taxon>Rhabditomorpha</taxon>
        <taxon>Strongyloidea</taxon>
        <taxon>Heligmosomidae</taxon>
        <taxon>Heligmosomoides</taxon>
    </lineage>
</organism>
<evidence type="ECO:0000256" key="2">
    <source>
        <dbReference type="ARBA" id="ARBA00022723"/>
    </source>
</evidence>
<dbReference type="AlphaFoldDB" id="A0A183G900"/>
<evidence type="ECO:0000256" key="5">
    <source>
        <dbReference type="SAM" id="SignalP"/>
    </source>
</evidence>
<keyword evidence="7" id="KW-1185">Reference proteome</keyword>
<evidence type="ECO:0000313" key="8">
    <source>
        <dbReference type="WBParaSite" id="HPBE_0001839001-mRNA-1"/>
    </source>
</evidence>
<evidence type="ECO:0000256" key="4">
    <source>
        <dbReference type="ARBA" id="ARBA00022833"/>
    </source>
</evidence>
<sequence length="114" mass="13118">LASSRLWLLFVLHVFPLTGPDISFSTSSLCVIPDGIVAHAFYPRDGRLHFDADEDWSLNSRHGVNLYEVWHTTQKTAGRWRVRAQNSAYSAQKEKVVRKNKNIICFKTQESTHF</sequence>
<keyword evidence="1" id="KW-0645">Protease</keyword>